<evidence type="ECO:0008006" key="5">
    <source>
        <dbReference type="Google" id="ProtNLM"/>
    </source>
</evidence>
<feature type="transmembrane region" description="Helical" evidence="2">
    <location>
        <begin position="535"/>
        <end position="559"/>
    </location>
</feature>
<feature type="compositionally biased region" description="Gly residues" evidence="1">
    <location>
        <begin position="291"/>
        <end position="306"/>
    </location>
</feature>
<dbReference type="RefSeq" id="WP_205356723.1">
    <property type="nucleotide sequence ID" value="NZ_JADKYB010000004.1"/>
</dbReference>
<feature type="transmembrane region" description="Helical" evidence="2">
    <location>
        <begin position="316"/>
        <end position="336"/>
    </location>
</feature>
<organism evidence="3 4">
    <name type="scientific">Actinacidiphila acididurans</name>
    <dbReference type="NCBI Taxonomy" id="2784346"/>
    <lineage>
        <taxon>Bacteria</taxon>
        <taxon>Bacillati</taxon>
        <taxon>Actinomycetota</taxon>
        <taxon>Actinomycetes</taxon>
        <taxon>Kitasatosporales</taxon>
        <taxon>Streptomycetaceae</taxon>
        <taxon>Actinacidiphila</taxon>
    </lineage>
</organism>
<feature type="region of interest" description="Disordered" evidence="1">
    <location>
        <begin position="607"/>
        <end position="683"/>
    </location>
</feature>
<feature type="transmembrane region" description="Helical" evidence="2">
    <location>
        <begin position="579"/>
        <end position="601"/>
    </location>
</feature>
<evidence type="ECO:0000256" key="1">
    <source>
        <dbReference type="SAM" id="MobiDB-lite"/>
    </source>
</evidence>
<feature type="compositionally biased region" description="Basic and acidic residues" evidence="1">
    <location>
        <begin position="673"/>
        <end position="683"/>
    </location>
</feature>
<gene>
    <name evidence="3" type="ORF">ITX44_10105</name>
</gene>
<feature type="compositionally biased region" description="Pro residues" evidence="1">
    <location>
        <begin position="46"/>
        <end position="57"/>
    </location>
</feature>
<feature type="compositionally biased region" description="Pro residues" evidence="1">
    <location>
        <begin position="65"/>
        <end position="83"/>
    </location>
</feature>
<feature type="compositionally biased region" description="Low complexity" evidence="1">
    <location>
        <begin position="251"/>
        <end position="284"/>
    </location>
</feature>
<feature type="compositionally biased region" description="Pro residues" evidence="1">
    <location>
        <begin position="613"/>
        <end position="625"/>
    </location>
</feature>
<feature type="transmembrane region" description="Helical" evidence="2">
    <location>
        <begin position="423"/>
        <end position="445"/>
    </location>
</feature>
<proteinExistence type="predicted"/>
<sequence>MPLCPACGAQVPDADDVRFCARCGHELAPAAGGPPDRDPDPDPGAGEPPIPPLPSAPPTAGAGPDVPPVPTAPPSAAVPPGSVPPPAYAPTAVLASPGGEPSAAGRFLRRVVTGSWGSAAAAGAAPVLVLTAFVAVVTAVTGQTEPYAFVSWWTRARIVTGAMMQAFGGSLRITTREPAGDPGFSQYGTDGSDGSDGSSDFGTSDGSDGSDPFGSSGGSDGSSDFGGSDGSDGSSGFGSSDGTGDFGGSDGSSDFGGTDGSDGSSDFGDTGSGSGFDDPTGTGSFEYHQSGGSGSIELGGGPGTGSSGTVHQTLSMVPLSVTLLWIAVLWLALRALRRRGQAGPEAAVRVAVVAAAGALVLALVGQPSPGVAHISDRPFVVVPVAFLVSLVVALAVLAGPAWEGRLAARPGAAAALRVLRTALLALLLCALLAGVVVLIVALRYYSGVTGWGVFFVALLLPNAGTAGLDLGWGGPVRFKTGFAGRTVLSHGFGLSDLSKVWHGWAVVLAVGVGLVCALLIGALAVRRSRGRSERLAVAGVFTALFTGLAALSGLSMHGLAAGGVFGAGTGSAGSAAPELLKALLFGLLWSVGGVLVMSYAARLRRNRNGGPAWPVPPPVGGPRPAPAAAGTVPDGPPVVPAGTVPDRPSVPPQAPGPPAAGDTVMDLGLLQPDRPDRKPPRHL</sequence>
<accession>A0ABS2TNG6</accession>
<dbReference type="Proteomes" id="UP000749040">
    <property type="component" value="Unassembled WGS sequence"/>
</dbReference>
<dbReference type="EMBL" id="JADKYB010000004">
    <property type="protein sequence ID" value="MBM9504885.1"/>
    <property type="molecule type" value="Genomic_DNA"/>
</dbReference>
<evidence type="ECO:0000256" key="2">
    <source>
        <dbReference type="SAM" id="Phobius"/>
    </source>
</evidence>
<evidence type="ECO:0000313" key="4">
    <source>
        <dbReference type="Proteomes" id="UP000749040"/>
    </source>
</evidence>
<feature type="compositionally biased region" description="Low complexity" evidence="1">
    <location>
        <begin position="188"/>
        <end position="214"/>
    </location>
</feature>
<feature type="region of interest" description="Disordered" evidence="1">
    <location>
        <begin position="174"/>
        <end position="309"/>
    </location>
</feature>
<name>A0ABS2TNG6_9ACTN</name>
<protein>
    <recommendedName>
        <fullName evidence="5">Zinc-ribbon domain-containing protein</fullName>
    </recommendedName>
</protein>
<keyword evidence="2" id="KW-1133">Transmembrane helix</keyword>
<feature type="transmembrane region" description="Helical" evidence="2">
    <location>
        <begin position="379"/>
        <end position="402"/>
    </location>
</feature>
<feature type="transmembrane region" description="Helical" evidence="2">
    <location>
        <begin position="348"/>
        <end position="367"/>
    </location>
</feature>
<feature type="transmembrane region" description="Helical" evidence="2">
    <location>
        <begin position="501"/>
        <end position="523"/>
    </location>
</feature>
<keyword evidence="4" id="KW-1185">Reference proteome</keyword>
<feature type="compositionally biased region" description="Gly residues" evidence="1">
    <location>
        <begin position="227"/>
        <end position="250"/>
    </location>
</feature>
<feature type="compositionally biased region" description="Pro residues" evidence="1">
    <location>
        <begin position="648"/>
        <end position="658"/>
    </location>
</feature>
<keyword evidence="2" id="KW-0472">Membrane</keyword>
<feature type="region of interest" description="Disordered" evidence="1">
    <location>
        <begin position="26"/>
        <end position="83"/>
    </location>
</feature>
<evidence type="ECO:0000313" key="3">
    <source>
        <dbReference type="EMBL" id="MBM9504885.1"/>
    </source>
</evidence>
<keyword evidence="2" id="KW-0812">Transmembrane</keyword>
<reference evidence="3 4" key="1">
    <citation type="submission" date="2021-01" db="EMBL/GenBank/DDBJ databases">
        <title>Streptomyces acididurans sp. nov., isolated from a peat swamp forest soil.</title>
        <authorList>
            <person name="Chantavorakit T."/>
            <person name="Duangmal K."/>
        </authorList>
    </citation>
    <scope>NUCLEOTIDE SEQUENCE [LARGE SCALE GENOMIC DNA]</scope>
    <source>
        <strain evidence="3 4">KK5PA1</strain>
    </source>
</reference>
<comment type="caution">
    <text evidence="3">The sequence shown here is derived from an EMBL/GenBank/DDBJ whole genome shotgun (WGS) entry which is preliminary data.</text>
</comment>